<dbReference type="EC" id="6.4.1.8" evidence="3"/>
<dbReference type="Proteomes" id="UP000049455">
    <property type="component" value="Unassembled WGS sequence"/>
</dbReference>
<keyword evidence="4" id="KW-1185">Reference proteome</keyword>
<proteinExistence type="predicted"/>
<feature type="region of interest" description="Disordered" evidence="1">
    <location>
        <begin position="472"/>
        <end position="501"/>
    </location>
</feature>
<dbReference type="RefSeq" id="WP_055664116.1">
    <property type="nucleotide sequence ID" value="NZ_CYPR01000185.1"/>
</dbReference>
<feature type="domain" description="Hydantoinase B/oxoprolinase" evidence="2">
    <location>
        <begin position="7"/>
        <end position="522"/>
    </location>
</feature>
<dbReference type="AlphaFoldDB" id="A0A0M7BF53"/>
<dbReference type="GO" id="GO:0016874">
    <property type="term" value="F:ligase activity"/>
    <property type="evidence" value="ECO:0007669"/>
    <property type="project" value="UniProtKB-KW"/>
</dbReference>
<reference evidence="3 4" key="1">
    <citation type="submission" date="2015-09" db="EMBL/GenBank/DDBJ databases">
        <authorList>
            <person name="Jackson K.R."/>
            <person name="Lunt B.L."/>
            <person name="Fisher J.N.B."/>
            <person name="Gardner A.V."/>
            <person name="Bailey M.E."/>
            <person name="Deus L.M."/>
            <person name="Earl A.S."/>
            <person name="Gibby P.D."/>
            <person name="Hartmann K.A."/>
            <person name="Liu J.E."/>
            <person name="Manci A.M."/>
            <person name="Nielsen D.A."/>
            <person name="Solomon M.B."/>
            <person name="Breakwell D.P."/>
            <person name="Burnett S.H."/>
            <person name="Grose J.H."/>
        </authorList>
    </citation>
    <scope>NUCLEOTIDE SEQUENCE [LARGE SCALE GENOMIC DNA]</scope>
    <source>
        <strain evidence="3 4">CECT 7799</strain>
    </source>
</reference>
<evidence type="ECO:0000259" key="2">
    <source>
        <dbReference type="Pfam" id="PF02538"/>
    </source>
</evidence>
<evidence type="ECO:0000313" key="3">
    <source>
        <dbReference type="EMBL" id="CUH40005.1"/>
    </source>
</evidence>
<dbReference type="InterPro" id="IPR003692">
    <property type="entry name" value="Hydantoinase_B"/>
</dbReference>
<dbReference type="EMBL" id="CYPR01000185">
    <property type="protein sequence ID" value="CUH40005.1"/>
    <property type="molecule type" value="Genomic_DNA"/>
</dbReference>
<dbReference type="STRING" id="313367.JSE7799_02734"/>
<dbReference type="GO" id="GO:0006749">
    <property type="term" value="P:glutathione metabolic process"/>
    <property type="evidence" value="ECO:0007669"/>
    <property type="project" value="TreeGrafter"/>
</dbReference>
<dbReference type="GO" id="GO:0005829">
    <property type="term" value="C:cytosol"/>
    <property type="evidence" value="ECO:0007669"/>
    <property type="project" value="TreeGrafter"/>
</dbReference>
<evidence type="ECO:0000313" key="4">
    <source>
        <dbReference type="Proteomes" id="UP000049455"/>
    </source>
</evidence>
<dbReference type="InterPro" id="IPR045079">
    <property type="entry name" value="Oxoprolinase-like"/>
</dbReference>
<gene>
    <name evidence="3" type="primary">apc4</name>
    <name evidence="3" type="ORF">JSE7799_02734</name>
</gene>
<keyword evidence="3" id="KW-0436">Ligase</keyword>
<name>A0A0M7BF53_9RHOB</name>
<dbReference type="PANTHER" id="PTHR11365">
    <property type="entry name" value="5-OXOPROLINASE RELATED"/>
    <property type="match status" value="1"/>
</dbReference>
<dbReference type="Pfam" id="PF02538">
    <property type="entry name" value="Hydantoinase_B"/>
    <property type="match status" value="1"/>
</dbReference>
<evidence type="ECO:0000256" key="1">
    <source>
        <dbReference type="SAM" id="MobiDB-lite"/>
    </source>
</evidence>
<sequence>MAESTRVAQQVMWNRLISIVEEQAQALVRTAFSTSVREAGDLSAGVYDGEGRMLAQAVTGTPGHVNAMADAVGHFMRRIGVATMAEGDVYLTNDPWEGTGHKHDITVVTPVFVYGKLVGFFACTAHVTDIGGRGFGADADDVHEEGLALPIMRLMDRGEVDGTLMALIRANVREPDQLVGDIFALASCNGIGQRRLTEMMAEFGLADLTDIAAFILTSSREATIARIAALPRGSADGHMAIDGYSVPVDLRVRVTIEADRIVTDWAGTSGLDPKGINVPLVYTKAYACYALKCAVAPEIPNNAGSLSPFEITAPEDCIVNARPPAPVALRHVIGHMVPDTVFDALDKLIPDLVPAEGAGCLCNFQLSLRPRTDAPAPTDAVRAEVLTFNSGGSGARPGLDGMNATAFPSGVMTMPVEATEQVGPVIVWRKELRPDSGGAGRRRGGLGQFMEVGAREGHEFDISAMLDRIDHPARGRRGGADGAPTSIGRDDGVAMRGKGRQRVPHGRVVRMAFPGGGGYGAPSERAEAEVRRDLMLGYISAETARDVHGWDEAAIAAALEAAARGEET</sequence>
<dbReference type="PANTHER" id="PTHR11365:SF23">
    <property type="entry name" value="HYPOTHETICAL 5-OXOPROLINASE (EUROFUNG)-RELATED"/>
    <property type="match status" value="1"/>
</dbReference>
<accession>A0A0M7BF53</accession>
<protein>
    <submittedName>
        <fullName evidence="3">Acetophenone carboxylase delta subunit</fullName>
        <ecNumber evidence="3">6.4.1.8</ecNumber>
    </submittedName>
</protein>
<dbReference type="GO" id="GO:0017168">
    <property type="term" value="F:5-oxoprolinase (ATP-hydrolyzing) activity"/>
    <property type="evidence" value="ECO:0007669"/>
    <property type="project" value="TreeGrafter"/>
</dbReference>
<organism evidence="3 4">
    <name type="scientific">Jannaschia seosinensis</name>
    <dbReference type="NCBI Taxonomy" id="313367"/>
    <lineage>
        <taxon>Bacteria</taxon>
        <taxon>Pseudomonadati</taxon>
        <taxon>Pseudomonadota</taxon>
        <taxon>Alphaproteobacteria</taxon>
        <taxon>Rhodobacterales</taxon>
        <taxon>Roseobacteraceae</taxon>
        <taxon>Jannaschia</taxon>
    </lineage>
</organism>
<dbReference type="OrthoDB" id="9761586at2"/>